<sequence length="147" mass="16118">MGALEDIISKGNRLVMECKQSFEKQVITSRTLQPNVELESDSLEEVHLVLSNSPDAAVCGLVLSIKGWLSKMWQVRILHVYREGNRVVDRMAITGRMQRGLNATLLEVSMELRELIDAEKSQSAVDGAASTAEGAIPYDPRGGTSFG</sequence>
<name>A0ABR2U8L4_9ROSI</name>
<dbReference type="Pfam" id="PF13456">
    <property type="entry name" value="RVT_3"/>
    <property type="match status" value="1"/>
</dbReference>
<accession>A0ABR2U8L4</accession>
<dbReference type="InterPro" id="IPR002156">
    <property type="entry name" value="RNaseH_domain"/>
</dbReference>
<keyword evidence="3" id="KW-1185">Reference proteome</keyword>
<feature type="domain" description="RNase H type-1" evidence="1">
    <location>
        <begin position="35"/>
        <end position="92"/>
    </location>
</feature>
<organism evidence="2 3">
    <name type="scientific">Hibiscus sabdariffa</name>
    <name type="common">roselle</name>
    <dbReference type="NCBI Taxonomy" id="183260"/>
    <lineage>
        <taxon>Eukaryota</taxon>
        <taxon>Viridiplantae</taxon>
        <taxon>Streptophyta</taxon>
        <taxon>Embryophyta</taxon>
        <taxon>Tracheophyta</taxon>
        <taxon>Spermatophyta</taxon>
        <taxon>Magnoliopsida</taxon>
        <taxon>eudicotyledons</taxon>
        <taxon>Gunneridae</taxon>
        <taxon>Pentapetalae</taxon>
        <taxon>rosids</taxon>
        <taxon>malvids</taxon>
        <taxon>Malvales</taxon>
        <taxon>Malvaceae</taxon>
        <taxon>Malvoideae</taxon>
        <taxon>Hibiscus</taxon>
    </lineage>
</organism>
<protein>
    <recommendedName>
        <fullName evidence="1">RNase H type-1 domain-containing protein</fullName>
    </recommendedName>
</protein>
<dbReference type="EMBL" id="JBBPBN010000001">
    <property type="protein sequence ID" value="KAK9046047.1"/>
    <property type="molecule type" value="Genomic_DNA"/>
</dbReference>
<proteinExistence type="predicted"/>
<comment type="caution">
    <text evidence="2">The sequence shown here is derived from an EMBL/GenBank/DDBJ whole genome shotgun (WGS) entry which is preliminary data.</text>
</comment>
<evidence type="ECO:0000313" key="2">
    <source>
        <dbReference type="EMBL" id="KAK9046047.1"/>
    </source>
</evidence>
<reference evidence="2 3" key="1">
    <citation type="journal article" date="2024" name="G3 (Bethesda)">
        <title>Genome assembly of Hibiscus sabdariffa L. provides insights into metabolisms of medicinal natural products.</title>
        <authorList>
            <person name="Kim T."/>
        </authorList>
    </citation>
    <scope>NUCLEOTIDE SEQUENCE [LARGE SCALE GENOMIC DNA]</scope>
    <source>
        <strain evidence="2">TK-2024</strain>
        <tissue evidence="2">Old leaves</tissue>
    </source>
</reference>
<evidence type="ECO:0000259" key="1">
    <source>
        <dbReference type="Pfam" id="PF13456"/>
    </source>
</evidence>
<dbReference type="InterPro" id="IPR044730">
    <property type="entry name" value="RNase_H-like_dom_plant"/>
</dbReference>
<dbReference type="CDD" id="cd06222">
    <property type="entry name" value="RNase_H_like"/>
    <property type="match status" value="1"/>
</dbReference>
<gene>
    <name evidence="2" type="ORF">V6N11_051949</name>
</gene>
<evidence type="ECO:0000313" key="3">
    <source>
        <dbReference type="Proteomes" id="UP001396334"/>
    </source>
</evidence>
<dbReference type="Proteomes" id="UP001396334">
    <property type="component" value="Unassembled WGS sequence"/>
</dbReference>